<dbReference type="InterPro" id="IPR011719">
    <property type="entry name" value="CHP02058"/>
</dbReference>
<dbReference type="PATRIC" id="fig|1429439.4.peg.163"/>
<organism evidence="3 4">
    <name type="scientific">Candidatus Entotheonella gemina</name>
    <dbReference type="NCBI Taxonomy" id="1429439"/>
    <lineage>
        <taxon>Bacteria</taxon>
        <taxon>Pseudomonadati</taxon>
        <taxon>Nitrospinota/Tectimicrobiota group</taxon>
        <taxon>Candidatus Tectimicrobiota</taxon>
        <taxon>Candidatus Entotheonellia</taxon>
        <taxon>Candidatus Entotheonellales</taxon>
        <taxon>Candidatus Entotheonellaceae</taxon>
        <taxon>Candidatus Entotheonella</taxon>
    </lineage>
</organism>
<evidence type="ECO:0000313" key="3">
    <source>
        <dbReference type="EMBL" id="ETX09193.1"/>
    </source>
</evidence>
<dbReference type="NCBIfam" id="TIGR02058">
    <property type="entry name" value="lin0512_fam"/>
    <property type="match status" value="1"/>
</dbReference>
<dbReference type="PANTHER" id="PTHR34784">
    <property type="entry name" value="50S RIBOSOMAL PROTEIN L34"/>
    <property type="match status" value="1"/>
</dbReference>
<evidence type="ECO:0000256" key="2">
    <source>
        <dbReference type="ARBA" id="ARBA00023134"/>
    </source>
</evidence>
<reference evidence="3 4" key="1">
    <citation type="journal article" date="2014" name="Nature">
        <title>An environmental bacterial taxon with a large and distinct metabolic repertoire.</title>
        <authorList>
            <person name="Wilson M.C."/>
            <person name="Mori T."/>
            <person name="Ruckert C."/>
            <person name="Uria A.R."/>
            <person name="Helf M.J."/>
            <person name="Takada K."/>
            <person name="Gernert C."/>
            <person name="Steffens U.A."/>
            <person name="Heycke N."/>
            <person name="Schmitt S."/>
            <person name="Rinke C."/>
            <person name="Helfrich E.J."/>
            <person name="Brachmann A.O."/>
            <person name="Gurgui C."/>
            <person name="Wakimoto T."/>
            <person name="Kracht M."/>
            <person name="Crusemann M."/>
            <person name="Hentschel U."/>
            <person name="Abe I."/>
            <person name="Matsunaga S."/>
            <person name="Kalinowski J."/>
            <person name="Takeyama H."/>
            <person name="Piel J."/>
        </authorList>
    </citation>
    <scope>NUCLEOTIDE SEQUENCE [LARGE SCALE GENOMIC DNA]</scope>
    <source>
        <strain evidence="4">TSY2</strain>
    </source>
</reference>
<evidence type="ECO:0000313" key="4">
    <source>
        <dbReference type="Proteomes" id="UP000019140"/>
    </source>
</evidence>
<keyword evidence="2" id="KW-0342">GTP-binding</keyword>
<comment type="caution">
    <text evidence="3">The sequence shown here is derived from an EMBL/GenBank/DDBJ whole genome shotgun (WGS) entry which is preliminary data.</text>
</comment>
<dbReference type="PANTHER" id="PTHR34784:SF1">
    <property type="entry name" value="50S RIBOSOMAL PROTEIN L34"/>
    <property type="match status" value="1"/>
</dbReference>
<accession>W4MG60</accession>
<gene>
    <name evidence="3" type="ORF">ETSY2_00965</name>
</gene>
<dbReference type="HOGENOM" id="CLU_148546_0_0_7"/>
<sequence>MALVRCVTEMGMGVDVHGLDYTLAAKRAVFDATHHSSLGFARLVGATADDLMIHVTIGAPRPEKVNAEEVAASLPHGRARVDVVVGGLELLNEDGSDGTLIANAIITVSIDDGKSG</sequence>
<dbReference type="EMBL" id="AZHX01000035">
    <property type="protein sequence ID" value="ETX09193.1"/>
    <property type="molecule type" value="Genomic_DNA"/>
</dbReference>
<dbReference type="Gene3D" id="3.30.1330.20">
    <property type="entry name" value="Tubulin/FtsZ, C-terminal domain"/>
    <property type="match status" value="1"/>
</dbReference>
<name>W4MG60_9BACT</name>
<dbReference type="AlphaFoldDB" id="W4MG60"/>
<protein>
    <submittedName>
        <fullName evidence="3">Uncharacterized protein</fullName>
    </submittedName>
</protein>
<keyword evidence="4" id="KW-1185">Reference proteome</keyword>
<dbReference type="InterPro" id="IPR037103">
    <property type="entry name" value="Tubulin/FtsZ-like_C"/>
</dbReference>
<proteinExistence type="predicted"/>
<dbReference type="Pfam" id="PF09585">
    <property type="entry name" value="Lin0512_fam"/>
    <property type="match status" value="1"/>
</dbReference>
<dbReference type="GO" id="GO:0005525">
    <property type="term" value="F:GTP binding"/>
    <property type="evidence" value="ECO:0007669"/>
    <property type="project" value="UniProtKB-KW"/>
</dbReference>
<keyword evidence="1" id="KW-0547">Nucleotide-binding</keyword>
<evidence type="ECO:0000256" key="1">
    <source>
        <dbReference type="ARBA" id="ARBA00022741"/>
    </source>
</evidence>
<dbReference type="Proteomes" id="UP000019140">
    <property type="component" value="Unassembled WGS sequence"/>
</dbReference>